<protein>
    <submittedName>
        <fullName evidence="8">DUF3817 domain-containing protein</fullName>
    </submittedName>
</protein>
<keyword evidence="4 6" id="KW-1133">Transmembrane helix</keyword>
<evidence type="ECO:0000256" key="1">
    <source>
        <dbReference type="ARBA" id="ARBA00004651"/>
    </source>
</evidence>
<dbReference type="NCBIfam" id="TIGR03954">
    <property type="entry name" value="integ_memb_HG"/>
    <property type="match status" value="1"/>
</dbReference>
<dbReference type="RefSeq" id="WP_163733164.1">
    <property type="nucleotide sequence ID" value="NZ_JAAGOA010000002.1"/>
</dbReference>
<dbReference type="Proteomes" id="UP000475214">
    <property type="component" value="Unassembled WGS sequence"/>
</dbReference>
<evidence type="ECO:0000256" key="6">
    <source>
        <dbReference type="SAM" id="Phobius"/>
    </source>
</evidence>
<comment type="caution">
    <text evidence="8">The sequence shown here is derived from an EMBL/GenBank/DDBJ whole genome shotgun (WGS) entry which is preliminary data.</text>
</comment>
<evidence type="ECO:0000256" key="5">
    <source>
        <dbReference type="ARBA" id="ARBA00023136"/>
    </source>
</evidence>
<feature type="transmembrane region" description="Helical" evidence="6">
    <location>
        <begin position="12"/>
        <end position="30"/>
    </location>
</feature>
<evidence type="ECO:0000313" key="9">
    <source>
        <dbReference type="Proteomes" id="UP000475214"/>
    </source>
</evidence>
<dbReference type="PANTHER" id="PTHR40077">
    <property type="entry name" value="MEMBRANE PROTEIN-RELATED"/>
    <property type="match status" value="1"/>
</dbReference>
<dbReference type="PANTHER" id="PTHR40077:SF1">
    <property type="entry name" value="MEMBRANE PROTEIN"/>
    <property type="match status" value="1"/>
</dbReference>
<evidence type="ECO:0000259" key="7">
    <source>
        <dbReference type="Pfam" id="PF12823"/>
    </source>
</evidence>
<feature type="domain" description="DUF3817" evidence="7">
    <location>
        <begin position="6"/>
        <end position="92"/>
    </location>
</feature>
<sequence length="107" mass="11662">MNPRIAFRSIAIIEAVTWLGLIIGMIVKYGPADNEIGVTIFGPIHGVAFIIYVLVVVGLFRRFRWRFGTTALALAAAVPPFCTVLFDVWAERTGRLDAAAPERASTG</sequence>
<keyword evidence="5 6" id="KW-0472">Membrane</keyword>
<dbReference type="Pfam" id="PF12823">
    <property type="entry name" value="DUF3817"/>
    <property type="match status" value="1"/>
</dbReference>
<organism evidence="8 9">
    <name type="scientific">Phytoactinopolyspora halotolerans</name>
    <dbReference type="NCBI Taxonomy" id="1981512"/>
    <lineage>
        <taxon>Bacteria</taxon>
        <taxon>Bacillati</taxon>
        <taxon>Actinomycetota</taxon>
        <taxon>Actinomycetes</taxon>
        <taxon>Jiangellales</taxon>
        <taxon>Jiangellaceae</taxon>
        <taxon>Phytoactinopolyspora</taxon>
    </lineage>
</organism>
<evidence type="ECO:0000256" key="4">
    <source>
        <dbReference type="ARBA" id="ARBA00022989"/>
    </source>
</evidence>
<keyword evidence="9" id="KW-1185">Reference proteome</keyword>
<dbReference type="GO" id="GO:0005886">
    <property type="term" value="C:plasma membrane"/>
    <property type="evidence" value="ECO:0007669"/>
    <property type="project" value="UniProtKB-SubCell"/>
</dbReference>
<evidence type="ECO:0000256" key="2">
    <source>
        <dbReference type="ARBA" id="ARBA00022475"/>
    </source>
</evidence>
<proteinExistence type="predicted"/>
<accession>A0A6L9S446</accession>
<comment type="subcellular location">
    <subcellularLocation>
        <location evidence="1">Cell membrane</location>
        <topology evidence="1">Multi-pass membrane protein</topology>
    </subcellularLocation>
</comment>
<dbReference type="EMBL" id="JAAGOA010000002">
    <property type="protein sequence ID" value="NED99413.1"/>
    <property type="molecule type" value="Genomic_DNA"/>
</dbReference>
<reference evidence="8 9" key="1">
    <citation type="submission" date="2020-02" db="EMBL/GenBank/DDBJ databases">
        <authorList>
            <person name="Li X.-J."/>
            <person name="Han X.-M."/>
        </authorList>
    </citation>
    <scope>NUCLEOTIDE SEQUENCE [LARGE SCALE GENOMIC DNA]</scope>
    <source>
        <strain evidence="8 9">CCTCC AB 2017055</strain>
    </source>
</reference>
<feature type="transmembrane region" description="Helical" evidence="6">
    <location>
        <begin position="36"/>
        <end position="60"/>
    </location>
</feature>
<gene>
    <name evidence="8" type="ORF">G1H10_04455</name>
</gene>
<dbReference type="AlphaFoldDB" id="A0A6L9S446"/>
<name>A0A6L9S446_9ACTN</name>
<evidence type="ECO:0000256" key="3">
    <source>
        <dbReference type="ARBA" id="ARBA00022692"/>
    </source>
</evidence>
<keyword evidence="3 6" id="KW-0812">Transmembrane</keyword>
<feature type="transmembrane region" description="Helical" evidence="6">
    <location>
        <begin position="67"/>
        <end position="86"/>
    </location>
</feature>
<dbReference type="InterPro" id="IPR023845">
    <property type="entry name" value="DUF3817_TM"/>
</dbReference>
<evidence type="ECO:0000313" key="8">
    <source>
        <dbReference type="EMBL" id="NED99413.1"/>
    </source>
</evidence>
<keyword evidence="2" id="KW-1003">Cell membrane</keyword>